<comment type="caution">
    <text evidence="2">The sequence shown here is derived from an EMBL/GenBank/DDBJ whole genome shotgun (WGS) entry which is preliminary data.</text>
</comment>
<evidence type="ECO:0000259" key="1">
    <source>
        <dbReference type="Pfam" id="PF13349"/>
    </source>
</evidence>
<dbReference type="Pfam" id="PF13349">
    <property type="entry name" value="DUF4097"/>
    <property type="match status" value="1"/>
</dbReference>
<dbReference type="STRING" id="1859473.BG261_08525"/>
<protein>
    <recommendedName>
        <fullName evidence="1">DUF4097 domain-containing protein</fullName>
    </recommendedName>
</protein>
<organism evidence="2 3">
    <name type="scientific">Floricoccus tropicus</name>
    <dbReference type="NCBI Taxonomy" id="1859473"/>
    <lineage>
        <taxon>Bacteria</taxon>
        <taxon>Bacillati</taxon>
        <taxon>Bacillota</taxon>
        <taxon>Bacilli</taxon>
        <taxon>Lactobacillales</taxon>
        <taxon>Streptococcaceae</taxon>
        <taxon>Floricoccus</taxon>
    </lineage>
</organism>
<proteinExistence type="predicted"/>
<accession>A0A1E8GJE8</accession>
<dbReference type="RefSeq" id="WP_070793323.1">
    <property type="nucleotide sequence ID" value="NZ_MKIR01000026.1"/>
</dbReference>
<dbReference type="Proteomes" id="UP000178622">
    <property type="component" value="Unassembled WGS sequence"/>
</dbReference>
<sequence>MNKKERILDLMRRGVISNEEAIELLENLENKNKEVNTAGTEDIFSGFDPSTFFDGADFDKINDEYSSKSEEDKKKIEKEAADFADTLGEAFKGFVGWGNELFDSVKSKVDDNFEWKGGTFKVKTTKKSESRTIDKDIRAINIASQTGDVEIVKSSDDKVKIDFDFEVFGVDDPEKFIEENVTVTDDAGILDINISSKRISADMVISLPAKRYDSLTVNTINGEVTISSSIIDYVRVSTINGDLDTDDLSSSIAELTTKNGDLKVTDGNFTDLKASTINGDIRINADFETSDISSVNGAIRMTPTLKAKKVTAKNVNGDIKMSVPSKAGITGLAKTSFGNYKTRLELDNPVDIGKSGVALVRKGDDVITFDIESKMGSIWLKDAE</sequence>
<gene>
    <name evidence="2" type="ORF">BG261_08525</name>
</gene>
<name>A0A1E8GJE8_9LACT</name>
<dbReference type="OrthoDB" id="2240743at2"/>
<dbReference type="AlphaFoldDB" id="A0A1E8GJE8"/>
<evidence type="ECO:0000313" key="2">
    <source>
        <dbReference type="EMBL" id="OFI48317.1"/>
    </source>
</evidence>
<reference evidence="3" key="1">
    <citation type="submission" date="2016-09" db="EMBL/GenBank/DDBJ databases">
        <title>Draft genome sequence of a novel species of the family Streptococcaceae isolated from flowers.</title>
        <authorList>
            <person name="Chuah L.-O."/>
            <person name="Yap K.-P."/>
            <person name="Thong K.L."/>
            <person name="Liong M.T."/>
            <person name="Ahmad R."/>
            <person name="Rusul G."/>
        </authorList>
    </citation>
    <scope>NUCLEOTIDE SEQUENCE [LARGE SCALE GENOMIC DNA]</scope>
    <source>
        <strain evidence="3">DF1</strain>
    </source>
</reference>
<evidence type="ECO:0000313" key="3">
    <source>
        <dbReference type="Proteomes" id="UP000178622"/>
    </source>
</evidence>
<dbReference type="InterPro" id="IPR025164">
    <property type="entry name" value="Toastrack_DUF4097"/>
</dbReference>
<dbReference type="EMBL" id="MKIR01000026">
    <property type="protein sequence ID" value="OFI48317.1"/>
    <property type="molecule type" value="Genomic_DNA"/>
</dbReference>
<keyword evidence="3" id="KW-1185">Reference proteome</keyword>
<feature type="domain" description="DUF4097" evidence="1">
    <location>
        <begin position="137"/>
        <end position="344"/>
    </location>
</feature>